<feature type="region of interest" description="Disordered" evidence="1">
    <location>
        <begin position="170"/>
        <end position="195"/>
    </location>
</feature>
<accession>A0A8H3DPR6</accession>
<protein>
    <recommendedName>
        <fullName evidence="4">Laminin domain protein</fullName>
    </recommendedName>
</protein>
<organism evidence="2 3">
    <name type="scientific">Rhizoctonia solani</name>
    <dbReference type="NCBI Taxonomy" id="456999"/>
    <lineage>
        <taxon>Eukaryota</taxon>
        <taxon>Fungi</taxon>
        <taxon>Dikarya</taxon>
        <taxon>Basidiomycota</taxon>
        <taxon>Agaricomycotina</taxon>
        <taxon>Agaricomycetes</taxon>
        <taxon>Cantharellales</taxon>
        <taxon>Ceratobasidiaceae</taxon>
        <taxon>Rhizoctonia</taxon>
    </lineage>
</organism>
<dbReference type="AlphaFoldDB" id="A0A8H3DPR6"/>
<evidence type="ECO:0000256" key="1">
    <source>
        <dbReference type="SAM" id="MobiDB-lite"/>
    </source>
</evidence>
<evidence type="ECO:0000313" key="3">
    <source>
        <dbReference type="Proteomes" id="UP000663853"/>
    </source>
</evidence>
<evidence type="ECO:0000313" key="2">
    <source>
        <dbReference type="EMBL" id="CAE6535641.1"/>
    </source>
</evidence>
<evidence type="ECO:0008006" key="4">
    <source>
        <dbReference type="Google" id="ProtNLM"/>
    </source>
</evidence>
<gene>
    <name evidence="2" type="ORF">RDB_LOCUS178039</name>
</gene>
<dbReference type="Proteomes" id="UP000663853">
    <property type="component" value="Unassembled WGS sequence"/>
</dbReference>
<feature type="compositionally biased region" description="Polar residues" evidence="1">
    <location>
        <begin position="170"/>
        <end position="184"/>
    </location>
</feature>
<sequence length="330" mass="36581">MEAPQSPLANEHIYTPPVLPAHLSSAYGLKTIMGFPTNEDIKAIHTAIGVVDAGARVPHLYDPDLSLQLSQHLFSVQMAVYRKSYPLDLFPDNTYTPPQLPAHIPITLEPIVGAPSKRQLKAAQDAMRVSESLGSPLSDPDLNMQLSQHLFNLQFTRYIQDSTFGQFTPKSEVSRRVSQGSQADSPVPYENTDARMPSESVCEVVAPRPPITEPTNSGCQCPTAPEIKQQGETTKSIKEIMSESKGVLENMNRVLIAIQRSQVIAGEWINGTYAHLNPVNQRGITAAECGLPQLRYFYFQGKYYLHLVPVHVARYLRFFSIGTHATTSHE</sequence>
<name>A0A8H3DPR6_9AGAM</name>
<proteinExistence type="predicted"/>
<reference evidence="2" key="1">
    <citation type="submission" date="2021-01" db="EMBL/GenBank/DDBJ databases">
        <authorList>
            <person name="Kaushik A."/>
        </authorList>
    </citation>
    <scope>NUCLEOTIDE SEQUENCE</scope>
    <source>
        <strain evidence="2">AG6-10EEA</strain>
    </source>
</reference>
<comment type="caution">
    <text evidence="2">The sequence shown here is derived from an EMBL/GenBank/DDBJ whole genome shotgun (WGS) entry which is preliminary data.</text>
</comment>
<dbReference type="EMBL" id="CAJMXA010004141">
    <property type="protein sequence ID" value="CAE6535641.1"/>
    <property type="molecule type" value="Genomic_DNA"/>
</dbReference>